<dbReference type="SUPFAM" id="SSF52540">
    <property type="entry name" value="P-loop containing nucleoside triphosphate hydrolases"/>
    <property type="match status" value="1"/>
</dbReference>
<evidence type="ECO:0000313" key="3">
    <source>
        <dbReference type="Proteomes" id="UP000006054"/>
    </source>
</evidence>
<dbReference type="EMBL" id="CP003345">
    <property type="protein sequence ID" value="AFM06305.1"/>
    <property type="molecule type" value="Genomic_DNA"/>
</dbReference>
<dbReference type="STRING" id="880071.Fleli_4005"/>
<dbReference type="PANTHER" id="PTHR43581:SF4">
    <property type="entry name" value="ATP_GTP PHOSPHATASE"/>
    <property type="match status" value="1"/>
</dbReference>
<dbReference type="InterPro" id="IPR041685">
    <property type="entry name" value="AAA_GajA/Old/RecF-like"/>
</dbReference>
<dbReference type="KEGG" id="fli:Fleli_4005"/>
<gene>
    <name evidence="2" type="ordered locus">Fleli_4005</name>
</gene>
<dbReference type="Pfam" id="PF13175">
    <property type="entry name" value="AAA_15"/>
    <property type="match status" value="1"/>
</dbReference>
<dbReference type="eggNOG" id="COG1106">
    <property type="taxonomic scope" value="Bacteria"/>
</dbReference>
<proteinExistence type="predicted"/>
<name>I4AQS0_BERLS</name>
<dbReference type="PANTHER" id="PTHR43581">
    <property type="entry name" value="ATP/GTP PHOSPHATASE"/>
    <property type="match status" value="1"/>
</dbReference>
<organism evidence="2 3">
    <name type="scientific">Bernardetia litoralis (strain ATCC 23117 / DSM 6794 / NBRC 15988 / NCIMB 1366 / Fx l1 / Sio-4)</name>
    <name type="common">Flexibacter litoralis</name>
    <dbReference type="NCBI Taxonomy" id="880071"/>
    <lineage>
        <taxon>Bacteria</taxon>
        <taxon>Pseudomonadati</taxon>
        <taxon>Bacteroidota</taxon>
        <taxon>Cytophagia</taxon>
        <taxon>Cytophagales</taxon>
        <taxon>Bernardetiaceae</taxon>
        <taxon>Bernardetia</taxon>
    </lineage>
</organism>
<protein>
    <submittedName>
        <fullName evidence="2">Putative ATPase</fullName>
    </submittedName>
</protein>
<accession>I4AQS0</accession>
<evidence type="ECO:0000313" key="2">
    <source>
        <dbReference type="EMBL" id="AFM06305.1"/>
    </source>
</evidence>
<feature type="domain" description="Endonuclease GajA/Old nuclease/RecF-like AAA" evidence="1">
    <location>
        <begin position="14"/>
        <end position="304"/>
    </location>
</feature>
<dbReference type="CDD" id="cd00267">
    <property type="entry name" value="ABC_ATPase"/>
    <property type="match status" value="1"/>
</dbReference>
<dbReference type="InterPro" id="IPR051396">
    <property type="entry name" value="Bact_Antivir_Def_Nuclease"/>
</dbReference>
<sequence length="353" mass="40260">MVCKIIIEEKKFIMIENISIRNYRMFEHLEVSEFAKVNLIVGKNNVGKSSLLEAAWLLYNDGNPTTLETILSIKGEFIKFDASNDSYNFVKELFYDEISDNKIIEIKCKSKFVVLTIGNYERHGFSQNLITGKGLVIQNHLDERIYQIPLTANGKILFTSYKEKESDGNLVITKNIEIEKLSKLWSEIAITPLQNEVIKALKVIEPRIENLAFIDGENPRERKAIVVFEGSSKRISLSRMGDGINHILAIILAMVNSKGSILLVDEFESGLHWSVQKQLWDIVFFLSKELDIQVIATTHSRDCIEAFQKSALSSNQANNSLLIKLIEKNNKLKSKVFSLEDVQLAMEEDIEIR</sequence>
<dbReference type="InterPro" id="IPR027417">
    <property type="entry name" value="P-loop_NTPase"/>
</dbReference>
<dbReference type="AlphaFoldDB" id="I4AQS0"/>
<dbReference type="HOGENOM" id="CLU_063816_1_0_10"/>
<reference evidence="3" key="1">
    <citation type="submission" date="2012-06" db="EMBL/GenBank/DDBJ databases">
        <title>The complete genome of Flexibacter litoralis DSM 6794.</title>
        <authorList>
            <person name="Lucas S."/>
            <person name="Copeland A."/>
            <person name="Lapidus A."/>
            <person name="Glavina del Rio T."/>
            <person name="Dalin E."/>
            <person name="Tice H."/>
            <person name="Bruce D."/>
            <person name="Goodwin L."/>
            <person name="Pitluck S."/>
            <person name="Peters L."/>
            <person name="Ovchinnikova G."/>
            <person name="Lu M."/>
            <person name="Kyrpides N."/>
            <person name="Mavromatis K."/>
            <person name="Ivanova N."/>
            <person name="Brettin T."/>
            <person name="Detter J.C."/>
            <person name="Han C."/>
            <person name="Larimer F."/>
            <person name="Land M."/>
            <person name="Hauser L."/>
            <person name="Markowitz V."/>
            <person name="Cheng J.-F."/>
            <person name="Hugenholtz P."/>
            <person name="Woyke T."/>
            <person name="Wu D."/>
            <person name="Spring S."/>
            <person name="Lang E."/>
            <person name="Kopitz M."/>
            <person name="Brambilla E."/>
            <person name="Klenk H.-P."/>
            <person name="Eisen J.A."/>
        </authorList>
    </citation>
    <scope>NUCLEOTIDE SEQUENCE [LARGE SCALE GENOMIC DNA]</scope>
    <source>
        <strain evidence="3">ATCC 23117 / DSM 6794 / NBRC 15988 / NCIMB 1366 / Sio-4</strain>
    </source>
</reference>
<dbReference type="Proteomes" id="UP000006054">
    <property type="component" value="Chromosome"/>
</dbReference>
<keyword evidence="3" id="KW-1185">Reference proteome</keyword>
<evidence type="ECO:0000259" key="1">
    <source>
        <dbReference type="Pfam" id="PF13175"/>
    </source>
</evidence>
<dbReference type="PATRIC" id="fig|880071.3.peg.4005"/>
<dbReference type="Gene3D" id="3.40.50.300">
    <property type="entry name" value="P-loop containing nucleotide triphosphate hydrolases"/>
    <property type="match status" value="2"/>
</dbReference>